<dbReference type="EMBL" id="HBEK01023767">
    <property type="protein sequence ID" value="CAD8403020.1"/>
    <property type="molecule type" value="Transcribed_RNA"/>
</dbReference>
<gene>
    <name evidence="1" type="ORF">RMAR0315_LOCUS13025</name>
</gene>
<evidence type="ECO:0000313" key="1">
    <source>
        <dbReference type="EMBL" id="CAD8403020.1"/>
    </source>
</evidence>
<accession>A0A7S0G8K1</accession>
<sequence length="111" mass="12681">MMVYIRLLKKKQSLVQDVGRISSEQSAHQFGEATRSSFVHANPVELVSCMLTVYGAGCLEPYQATFQLEKIAEGTPVSEESSARYRELCQRLPHHEYRRYCISNIVRVSLQ</sequence>
<proteinExistence type="predicted"/>
<protein>
    <submittedName>
        <fullName evidence="1">Uncharacterized protein</fullName>
    </submittedName>
</protein>
<name>A0A7S0G8K1_9RHOD</name>
<dbReference type="AlphaFoldDB" id="A0A7S0G8K1"/>
<reference evidence="1" key="1">
    <citation type="submission" date="2021-01" db="EMBL/GenBank/DDBJ databases">
        <authorList>
            <person name="Corre E."/>
            <person name="Pelletier E."/>
            <person name="Niang G."/>
            <person name="Scheremetjew M."/>
            <person name="Finn R."/>
            <person name="Kale V."/>
            <person name="Holt S."/>
            <person name="Cochrane G."/>
            <person name="Meng A."/>
            <person name="Brown T."/>
            <person name="Cohen L."/>
        </authorList>
    </citation>
    <scope>NUCLEOTIDE SEQUENCE</scope>
    <source>
        <strain evidence="1">UTEX LB 2760</strain>
    </source>
</reference>
<organism evidence="1">
    <name type="scientific">Rhodosorus marinus</name>
    <dbReference type="NCBI Taxonomy" id="101924"/>
    <lineage>
        <taxon>Eukaryota</taxon>
        <taxon>Rhodophyta</taxon>
        <taxon>Stylonematophyceae</taxon>
        <taxon>Stylonematales</taxon>
        <taxon>Stylonemataceae</taxon>
        <taxon>Rhodosorus</taxon>
    </lineage>
</organism>